<dbReference type="InterPro" id="IPR047347">
    <property type="entry name" value="YvaQ-like_sensor"/>
</dbReference>
<dbReference type="GO" id="GO:0016301">
    <property type="term" value="F:kinase activity"/>
    <property type="evidence" value="ECO:0007669"/>
    <property type="project" value="UniProtKB-KW"/>
</dbReference>
<keyword evidence="2" id="KW-1003">Cell membrane</keyword>
<dbReference type="PANTHER" id="PTHR32089:SF112">
    <property type="entry name" value="LYSOZYME-LIKE PROTEIN-RELATED"/>
    <property type="match status" value="1"/>
</dbReference>
<dbReference type="Gene3D" id="1.10.287.950">
    <property type="entry name" value="Methyl-accepting chemotaxis protein"/>
    <property type="match status" value="1"/>
</dbReference>
<evidence type="ECO:0000256" key="9">
    <source>
        <dbReference type="SAM" id="Phobius"/>
    </source>
</evidence>
<dbReference type="SUPFAM" id="SSF58104">
    <property type="entry name" value="Methyl-accepting chemotaxis protein (MCP) signaling domain"/>
    <property type="match status" value="1"/>
</dbReference>
<evidence type="ECO:0000256" key="6">
    <source>
        <dbReference type="ARBA" id="ARBA00023136"/>
    </source>
</evidence>
<keyword evidence="11" id="KW-0808">Transferase</keyword>
<evidence type="ECO:0000256" key="1">
    <source>
        <dbReference type="ARBA" id="ARBA00004236"/>
    </source>
</evidence>
<evidence type="ECO:0000256" key="3">
    <source>
        <dbReference type="ARBA" id="ARBA00022481"/>
    </source>
</evidence>
<evidence type="ECO:0000256" key="5">
    <source>
        <dbReference type="ARBA" id="ARBA00022989"/>
    </source>
</evidence>
<feature type="transmembrane region" description="Helical" evidence="9">
    <location>
        <begin position="185"/>
        <end position="204"/>
    </location>
</feature>
<dbReference type="Pfam" id="PF00015">
    <property type="entry name" value="MCPsignal"/>
    <property type="match status" value="1"/>
</dbReference>
<evidence type="ECO:0000256" key="8">
    <source>
        <dbReference type="PROSITE-ProRule" id="PRU00284"/>
    </source>
</evidence>
<dbReference type="PROSITE" id="PS50111">
    <property type="entry name" value="CHEMOTAXIS_TRANSDUC_2"/>
    <property type="match status" value="1"/>
</dbReference>
<evidence type="ECO:0000313" key="12">
    <source>
        <dbReference type="Proteomes" id="UP000616499"/>
    </source>
</evidence>
<dbReference type="InterPro" id="IPR024478">
    <property type="entry name" value="HlyB_4HB_MCP"/>
</dbReference>
<dbReference type="PANTHER" id="PTHR32089">
    <property type="entry name" value="METHYL-ACCEPTING CHEMOTAXIS PROTEIN MCPB"/>
    <property type="match status" value="1"/>
</dbReference>
<name>A0ABQ2GW60_9PSED</name>
<evidence type="ECO:0000313" key="11">
    <source>
        <dbReference type="EMBL" id="GGM14075.1"/>
    </source>
</evidence>
<dbReference type="Proteomes" id="UP000616499">
    <property type="component" value="Unassembled WGS sequence"/>
</dbReference>
<evidence type="ECO:0000256" key="4">
    <source>
        <dbReference type="ARBA" id="ARBA00022692"/>
    </source>
</evidence>
<dbReference type="CDD" id="cd19411">
    <property type="entry name" value="MCP2201-like_sensor"/>
    <property type="match status" value="1"/>
</dbReference>
<evidence type="ECO:0000256" key="2">
    <source>
        <dbReference type="ARBA" id="ARBA00022475"/>
    </source>
</evidence>
<keyword evidence="7 8" id="KW-0807">Transducer</keyword>
<keyword evidence="4 9" id="KW-0812">Transmembrane</keyword>
<comment type="subcellular location">
    <subcellularLocation>
        <location evidence="1">Cell membrane</location>
    </subcellularLocation>
</comment>
<protein>
    <submittedName>
        <fullName evidence="11">Histidine kinase</fullName>
    </submittedName>
</protein>
<keyword evidence="3" id="KW-0488">Methylation</keyword>
<dbReference type="Pfam" id="PF12729">
    <property type="entry name" value="4HB_MCP_1"/>
    <property type="match status" value="1"/>
</dbReference>
<feature type="domain" description="Methyl-accepting transducer" evidence="10">
    <location>
        <begin position="264"/>
        <end position="500"/>
    </location>
</feature>
<feature type="transmembrane region" description="Helical" evidence="9">
    <location>
        <begin position="6"/>
        <end position="29"/>
    </location>
</feature>
<organism evidence="11 12">
    <name type="scientific">Pseudomonas asuensis</name>
    <dbReference type="NCBI Taxonomy" id="1825787"/>
    <lineage>
        <taxon>Bacteria</taxon>
        <taxon>Pseudomonadati</taxon>
        <taxon>Pseudomonadota</taxon>
        <taxon>Gammaproteobacteria</taxon>
        <taxon>Pseudomonadales</taxon>
        <taxon>Pseudomonadaceae</taxon>
        <taxon>Pseudomonas</taxon>
    </lineage>
</organism>
<proteinExistence type="predicted"/>
<dbReference type="EMBL" id="BMNW01000005">
    <property type="protein sequence ID" value="GGM14075.1"/>
    <property type="molecule type" value="Genomic_DNA"/>
</dbReference>
<comment type="caution">
    <text evidence="11">The sequence shown here is derived from an EMBL/GenBank/DDBJ whole genome shotgun (WGS) entry which is preliminary data.</text>
</comment>
<reference evidence="12" key="1">
    <citation type="journal article" date="2019" name="Int. J. Syst. Evol. Microbiol.">
        <title>The Global Catalogue of Microorganisms (GCM) 10K type strain sequencing project: providing services to taxonomists for standard genome sequencing and annotation.</title>
        <authorList>
            <consortium name="The Broad Institute Genomics Platform"/>
            <consortium name="The Broad Institute Genome Sequencing Center for Infectious Disease"/>
            <person name="Wu L."/>
            <person name="Ma J."/>
        </authorList>
    </citation>
    <scope>NUCLEOTIDE SEQUENCE [LARGE SCALE GENOMIC DNA]</scope>
    <source>
        <strain evidence="12">JCM 13501</strain>
    </source>
</reference>
<accession>A0ABQ2GW60</accession>
<dbReference type="SMART" id="SM00283">
    <property type="entry name" value="MA"/>
    <property type="match status" value="1"/>
</dbReference>
<sequence>MKLKHQLWTAFGGMFLMILSLGLLAYWSLGAMQDRTEEMASAARKVQLSLVIPGILNMNRERAIKSLFLDDPEEIRALDAERARTVQLNDVYLKEFEASVKDPEGIALLQTMREKRKIYLDSLAAFVQKSKGADRTTLMATVDKELGDKIKAYLDAYNAMSDYQAASLKKDQELATDTVNQVRTFVIVTLLIAILASLALITWITRTVFRTLGGEPADAARSVALIAQGDLTQPISSSRPDSLLGHLEAMRCELNSVIARLKGGADRLVSFSGELAKASETVAQGAGRGSDAASSIAASIEQMTTSISDLSNNASAAAETTRQTGQIAASGSSTVMDLANGMATLSVSVRDSAGKVAELGQQSDEIRSIVGLIQSIADQTNLLALNAAIEAARAGEQGRGFAVVADEVRLLAQRTTQSTQEIASKIQGIQSNVKAVVAIMDHNVEQVTQGEQLASHGAEAISTIQKATEEVVSIVRNISDAVRENSTASQEVARTVEHIATLSEQNSYSSNEVAGTANELTELAHELSRISAQFKTR</sequence>
<keyword evidence="12" id="KW-1185">Reference proteome</keyword>
<gene>
    <name evidence="11" type="ORF">GCM10009425_26380</name>
</gene>
<dbReference type="InterPro" id="IPR004089">
    <property type="entry name" value="MCPsignal_dom"/>
</dbReference>
<keyword evidence="5 9" id="KW-1133">Transmembrane helix</keyword>
<keyword evidence="11" id="KW-0418">Kinase</keyword>
<evidence type="ECO:0000256" key="7">
    <source>
        <dbReference type="ARBA" id="ARBA00023224"/>
    </source>
</evidence>
<dbReference type="CDD" id="cd11386">
    <property type="entry name" value="MCP_signal"/>
    <property type="match status" value="1"/>
</dbReference>
<keyword evidence="6 9" id="KW-0472">Membrane</keyword>
<evidence type="ECO:0000259" key="10">
    <source>
        <dbReference type="PROSITE" id="PS50111"/>
    </source>
</evidence>